<organism evidence="4 5">
    <name type="scientific">Phanerochaete sordida</name>
    <dbReference type="NCBI Taxonomy" id="48140"/>
    <lineage>
        <taxon>Eukaryota</taxon>
        <taxon>Fungi</taxon>
        <taxon>Dikarya</taxon>
        <taxon>Basidiomycota</taxon>
        <taxon>Agaricomycotina</taxon>
        <taxon>Agaricomycetes</taxon>
        <taxon>Polyporales</taxon>
        <taxon>Phanerochaetaceae</taxon>
        <taxon>Phanerochaete</taxon>
    </lineage>
</organism>
<dbReference type="CDD" id="cd05233">
    <property type="entry name" value="SDR_c"/>
    <property type="match status" value="1"/>
</dbReference>
<gene>
    <name evidence="4" type="ORF">PsYK624_004650</name>
</gene>
<dbReference type="SUPFAM" id="SSF51735">
    <property type="entry name" value="NAD(P)-binding Rossmann-fold domains"/>
    <property type="match status" value="1"/>
</dbReference>
<dbReference type="Pfam" id="PF23441">
    <property type="entry name" value="SDR"/>
    <property type="match status" value="1"/>
</dbReference>
<keyword evidence="2" id="KW-0521">NADP</keyword>
<evidence type="ECO:0000313" key="4">
    <source>
        <dbReference type="EMBL" id="GJE84389.1"/>
    </source>
</evidence>
<name>A0A9P3FY02_9APHY</name>
<reference evidence="4 5" key="1">
    <citation type="submission" date="2021-08" db="EMBL/GenBank/DDBJ databases">
        <title>Draft Genome Sequence of Phanerochaete sordida strain YK-624.</title>
        <authorList>
            <person name="Mori T."/>
            <person name="Dohra H."/>
            <person name="Suzuki T."/>
            <person name="Kawagishi H."/>
            <person name="Hirai H."/>
        </authorList>
    </citation>
    <scope>NUCLEOTIDE SEQUENCE [LARGE SCALE GENOMIC DNA]</scope>
    <source>
        <strain evidence="4 5">YK-624</strain>
    </source>
</reference>
<dbReference type="InterPro" id="IPR051122">
    <property type="entry name" value="SDR_DHRS6-like"/>
</dbReference>
<sequence>MVATLAGKTIVVVGGTSGIGYGVAKACLLSQAARVIVVGTTLEKATHTLQRLRDDAAAAGTPVAPDTLVSDALDAHDLASVREFCKRVGEVDHFVWTSGDGLRAGFPQTLSLDEHRDAFDVRFWGPAQAAQSIKIRQGGSIILTIGSAIERPPKGWSLVVSVLGAADALVRGLAVDLAPVRVNMVCPGIVDTELWKNMDPAQKQGMFDAAAKRLLVGHIGSPDEIAETYLFLMKCGFITGQRIEVDGGNKLS</sequence>
<dbReference type="AlphaFoldDB" id="A0A9P3FY02"/>
<dbReference type="EMBL" id="BPQB01000001">
    <property type="protein sequence ID" value="GJE84389.1"/>
    <property type="molecule type" value="Genomic_DNA"/>
</dbReference>
<proteinExistence type="inferred from homology"/>
<protein>
    <submittedName>
        <fullName evidence="4">Short-chain dehydrogenase/reductase SDR</fullName>
    </submittedName>
</protein>
<accession>A0A9P3FY02</accession>
<keyword evidence="5" id="KW-1185">Reference proteome</keyword>
<dbReference type="OrthoDB" id="2796144at2759"/>
<dbReference type="Proteomes" id="UP000703269">
    <property type="component" value="Unassembled WGS sequence"/>
</dbReference>
<dbReference type="InterPro" id="IPR036291">
    <property type="entry name" value="NAD(P)-bd_dom_sf"/>
</dbReference>
<evidence type="ECO:0000256" key="3">
    <source>
        <dbReference type="ARBA" id="ARBA00023002"/>
    </source>
</evidence>
<dbReference type="PANTHER" id="PTHR43477">
    <property type="entry name" value="DIHYDROANTICAPSIN 7-DEHYDROGENASE"/>
    <property type="match status" value="1"/>
</dbReference>
<dbReference type="GO" id="GO:0016491">
    <property type="term" value="F:oxidoreductase activity"/>
    <property type="evidence" value="ECO:0007669"/>
    <property type="project" value="UniProtKB-KW"/>
</dbReference>
<evidence type="ECO:0000313" key="5">
    <source>
        <dbReference type="Proteomes" id="UP000703269"/>
    </source>
</evidence>
<evidence type="ECO:0000256" key="1">
    <source>
        <dbReference type="ARBA" id="ARBA00006484"/>
    </source>
</evidence>
<dbReference type="PRINTS" id="PR00081">
    <property type="entry name" value="GDHRDH"/>
</dbReference>
<dbReference type="InterPro" id="IPR002347">
    <property type="entry name" value="SDR_fam"/>
</dbReference>
<comment type="similarity">
    <text evidence="1">Belongs to the short-chain dehydrogenases/reductases (SDR) family.</text>
</comment>
<dbReference type="PANTHER" id="PTHR43477:SF1">
    <property type="entry name" value="DIHYDROANTICAPSIN 7-DEHYDROGENASE"/>
    <property type="match status" value="1"/>
</dbReference>
<comment type="caution">
    <text evidence="4">The sequence shown here is derived from an EMBL/GenBank/DDBJ whole genome shotgun (WGS) entry which is preliminary data.</text>
</comment>
<dbReference type="InterPro" id="IPR057571">
    <property type="entry name" value="SDR_PhqE-like"/>
</dbReference>
<evidence type="ECO:0000256" key="2">
    <source>
        <dbReference type="ARBA" id="ARBA00022857"/>
    </source>
</evidence>
<keyword evidence="3" id="KW-0560">Oxidoreductase</keyword>
<dbReference type="Gene3D" id="3.40.50.720">
    <property type="entry name" value="NAD(P)-binding Rossmann-like Domain"/>
    <property type="match status" value="1"/>
</dbReference>